<feature type="region of interest" description="Disordered" evidence="4">
    <location>
        <begin position="116"/>
        <end position="135"/>
    </location>
</feature>
<dbReference type="InterPro" id="IPR005139">
    <property type="entry name" value="PCRF"/>
</dbReference>
<reference evidence="6" key="1">
    <citation type="submission" date="2023-10" db="EMBL/GenBank/DDBJ databases">
        <authorList>
            <person name="Chen Y."/>
            <person name="Shah S."/>
            <person name="Dougan E. K."/>
            <person name="Thang M."/>
            <person name="Chan C."/>
        </authorList>
    </citation>
    <scope>NUCLEOTIDE SEQUENCE [LARGE SCALE GENOMIC DNA]</scope>
</reference>
<keyword evidence="3" id="KW-0648">Protein biosynthesis</keyword>
<evidence type="ECO:0000313" key="6">
    <source>
        <dbReference type="EMBL" id="CAK0833150.1"/>
    </source>
</evidence>
<dbReference type="InterPro" id="IPR050057">
    <property type="entry name" value="Prokaryotic/Mito_RF"/>
</dbReference>
<evidence type="ECO:0000256" key="4">
    <source>
        <dbReference type="SAM" id="MobiDB-lite"/>
    </source>
</evidence>
<protein>
    <recommendedName>
        <fullName evidence="5">Peptide chain release factor domain-containing protein</fullName>
    </recommendedName>
</protein>
<dbReference type="Proteomes" id="UP001189429">
    <property type="component" value="Unassembled WGS sequence"/>
</dbReference>
<comment type="caution">
    <text evidence="6">The sequence shown here is derived from an EMBL/GenBank/DDBJ whole genome shotgun (WGS) entry which is preliminary data.</text>
</comment>
<keyword evidence="7" id="KW-1185">Reference proteome</keyword>
<organism evidence="6 7">
    <name type="scientific">Prorocentrum cordatum</name>
    <dbReference type="NCBI Taxonomy" id="2364126"/>
    <lineage>
        <taxon>Eukaryota</taxon>
        <taxon>Sar</taxon>
        <taxon>Alveolata</taxon>
        <taxon>Dinophyceae</taxon>
        <taxon>Prorocentrales</taxon>
        <taxon>Prorocentraceae</taxon>
        <taxon>Prorocentrum</taxon>
    </lineage>
</organism>
<dbReference type="Gene3D" id="3.30.160.20">
    <property type="match status" value="1"/>
</dbReference>
<dbReference type="SMART" id="SM00937">
    <property type="entry name" value="PCRF"/>
    <property type="match status" value="1"/>
</dbReference>
<feature type="compositionally biased region" description="Basic and acidic residues" evidence="4">
    <location>
        <begin position="257"/>
        <end position="277"/>
    </location>
</feature>
<evidence type="ECO:0000256" key="3">
    <source>
        <dbReference type="ARBA" id="ARBA00022917"/>
    </source>
</evidence>
<name>A0ABN9SMW5_9DINO</name>
<evidence type="ECO:0000256" key="1">
    <source>
        <dbReference type="ARBA" id="ARBA00010835"/>
    </source>
</evidence>
<evidence type="ECO:0000259" key="5">
    <source>
        <dbReference type="SMART" id="SM00937"/>
    </source>
</evidence>
<dbReference type="InterPro" id="IPR000352">
    <property type="entry name" value="Pep_chain_release_fac_I"/>
</dbReference>
<sequence>MPCRPRPGGRTLPGTRVPQGRAVVRGCRPPGHDAELASARARLERCSARLEEELLLLHRWAEGAGLLGGGEAQGSDGRGVVLEVAPGVGGAEAALFAGELFEMYERLAEERGWTFESEGNAGGSQGYTARISSAPGADEDGPFGWLRWEAGVHRVQRIPETEKKDRMQTSAATVVVLPMAEEAELSFAPGEVVMEVSKKSSGPGGQSVNASHQAIRAIHLPTGMSVRCVASQSQFENRKGALEMLRTRLLAKQQSAKHRETSSSRKEQRGTGDRSEKIRTYNFSRDDVIDHRLGKGDARSASDVLFGAGLCALLEEHRLRARAARAADAVELLCARLCPE</sequence>
<proteinExistence type="inferred from homology"/>
<dbReference type="InterPro" id="IPR045853">
    <property type="entry name" value="Pep_chain_release_fac_I_sf"/>
</dbReference>
<keyword evidence="2" id="KW-0488">Methylation</keyword>
<dbReference type="SUPFAM" id="SSF75620">
    <property type="entry name" value="Release factor"/>
    <property type="match status" value="1"/>
</dbReference>
<dbReference type="Pfam" id="PF00472">
    <property type="entry name" value="RF-1"/>
    <property type="match status" value="1"/>
</dbReference>
<comment type="similarity">
    <text evidence="1">Belongs to the prokaryotic/mitochondrial release factor family.</text>
</comment>
<dbReference type="PANTHER" id="PTHR43804:SF7">
    <property type="entry name" value="LD18447P"/>
    <property type="match status" value="1"/>
</dbReference>
<gene>
    <name evidence="6" type="ORF">PCOR1329_LOCUS30935</name>
</gene>
<dbReference type="EMBL" id="CAUYUJ010012047">
    <property type="protein sequence ID" value="CAK0833150.1"/>
    <property type="molecule type" value="Genomic_DNA"/>
</dbReference>
<dbReference type="PANTHER" id="PTHR43804">
    <property type="entry name" value="LD18447P"/>
    <property type="match status" value="1"/>
</dbReference>
<feature type="region of interest" description="Disordered" evidence="4">
    <location>
        <begin position="251"/>
        <end position="277"/>
    </location>
</feature>
<dbReference type="Pfam" id="PF03462">
    <property type="entry name" value="PCRF"/>
    <property type="match status" value="1"/>
</dbReference>
<accession>A0ABN9SMW5</accession>
<evidence type="ECO:0000313" key="7">
    <source>
        <dbReference type="Proteomes" id="UP001189429"/>
    </source>
</evidence>
<dbReference type="Gene3D" id="3.30.70.1660">
    <property type="match status" value="1"/>
</dbReference>
<feature type="domain" description="Peptide chain release factor" evidence="5">
    <location>
        <begin position="25"/>
        <end position="149"/>
    </location>
</feature>
<evidence type="ECO:0000256" key="2">
    <source>
        <dbReference type="ARBA" id="ARBA00022481"/>
    </source>
</evidence>